<keyword evidence="6 7" id="KW-0067">ATP-binding</keyword>
<geneLocation type="plasmid" evidence="10">
    <name>pjcm18538 dna</name>
</geneLocation>
<dbReference type="InterPro" id="IPR008271">
    <property type="entry name" value="Ser/Thr_kinase_AS"/>
</dbReference>
<feature type="domain" description="Protein kinase" evidence="8">
    <location>
        <begin position="11"/>
        <end position="266"/>
    </location>
</feature>
<dbReference type="Gene3D" id="1.10.510.10">
    <property type="entry name" value="Transferase(Phosphotransferase) domain 1"/>
    <property type="match status" value="1"/>
</dbReference>
<evidence type="ECO:0000313" key="10">
    <source>
        <dbReference type="Proteomes" id="UP000467428"/>
    </source>
</evidence>
<dbReference type="PANTHER" id="PTHR43289">
    <property type="entry name" value="MITOGEN-ACTIVATED PROTEIN KINASE KINASE KINASE 20-RELATED"/>
    <property type="match status" value="1"/>
</dbReference>
<dbReference type="Pfam" id="PF00069">
    <property type="entry name" value="Pkinase"/>
    <property type="match status" value="1"/>
</dbReference>
<evidence type="ECO:0000256" key="4">
    <source>
        <dbReference type="ARBA" id="ARBA00022741"/>
    </source>
</evidence>
<evidence type="ECO:0000259" key="8">
    <source>
        <dbReference type="PROSITE" id="PS50011"/>
    </source>
</evidence>
<dbReference type="Gene3D" id="3.30.200.20">
    <property type="entry name" value="Phosphorylase Kinase, domain 1"/>
    <property type="match status" value="1"/>
</dbReference>
<dbReference type="InterPro" id="IPR017441">
    <property type="entry name" value="Protein_kinase_ATP_BS"/>
</dbReference>
<evidence type="ECO:0000256" key="7">
    <source>
        <dbReference type="PROSITE-ProRule" id="PRU10141"/>
    </source>
</evidence>
<dbReference type="PROSITE" id="PS50011">
    <property type="entry name" value="PROTEIN_KINASE_DOM"/>
    <property type="match status" value="1"/>
</dbReference>
<dbReference type="SUPFAM" id="SSF56112">
    <property type="entry name" value="Protein kinase-like (PK-like)"/>
    <property type="match status" value="1"/>
</dbReference>
<dbReference type="GO" id="GO:0004674">
    <property type="term" value="F:protein serine/threonine kinase activity"/>
    <property type="evidence" value="ECO:0007669"/>
    <property type="project" value="UniProtKB-KW"/>
</dbReference>
<organism evidence="9 10">
    <name type="scientific">Mycolicibacterium arabiense</name>
    <dbReference type="NCBI Taxonomy" id="1286181"/>
    <lineage>
        <taxon>Bacteria</taxon>
        <taxon>Bacillati</taxon>
        <taxon>Actinomycetota</taxon>
        <taxon>Actinomycetes</taxon>
        <taxon>Mycobacteriales</taxon>
        <taxon>Mycobacteriaceae</taxon>
        <taxon>Mycolicibacterium</taxon>
    </lineage>
</organism>
<dbReference type="KEGG" id="marz:MARA_52610"/>
<dbReference type="PROSITE" id="PS00107">
    <property type="entry name" value="PROTEIN_KINASE_ATP"/>
    <property type="match status" value="1"/>
</dbReference>
<dbReference type="CDD" id="cd14014">
    <property type="entry name" value="STKc_PknB_like"/>
    <property type="match status" value="1"/>
</dbReference>
<keyword evidence="10" id="KW-1185">Reference proteome</keyword>
<gene>
    <name evidence="9" type="ORF">MARA_52610</name>
</gene>
<dbReference type="AlphaFoldDB" id="A0A7I7S516"/>
<evidence type="ECO:0000313" key="9">
    <source>
        <dbReference type="EMBL" id="BBY51793.1"/>
    </source>
</evidence>
<dbReference type="EMBL" id="AP022593">
    <property type="protein sequence ID" value="BBY51793.1"/>
    <property type="molecule type" value="Genomic_DNA"/>
</dbReference>
<proteinExistence type="predicted"/>
<keyword evidence="5 9" id="KW-0418">Kinase</keyword>
<dbReference type="Proteomes" id="UP000467428">
    <property type="component" value="Chromosome"/>
</dbReference>
<name>A0A7I7S516_9MYCO</name>
<keyword evidence="3" id="KW-0808">Transferase</keyword>
<dbReference type="GO" id="GO:0080090">
    <property type="term" value="P:regulation of primary metabolic process"/>
    <property type="evidence" value="ECO:0007669"/>
    <property type="project" value="UniProtKB-ARBA"/>
</dbReference>
<evidence type="ECO:0000256" key="2">
    <source>
        <dbReference type="ARBA" id="ARBA00022527"/>
    </source>
</evidence>
<keyword evidence="4 7" id="KW-0547">Nucleotide-binding</keyword>
<evidence type="ECO:0000256" key="1">
    <source>
        <dbReference type="ARBA" id="ARBA00012513"/>
    </source>
</evidence>
<reference evidence="9 10" key="1">
    <citation type="journal article" date="2019" name="Emerg. Microbes Infect.">
        <title>Comprehensive subspecies identification of 175 nontuberculous mycobacteria species based on 7547 genomic profiles.</title>
        <authorList>
            <person name="Matsumoto Y."/>
            <person name="Kinjo T."/>
            <person name="Motooka D."/>
            <person name="Nabeya D."/>
            <person name="Jung N."/>
            <person name="Uechi K."/>
            <person name="Horii T."/>
            <person name="Iida T."/>
            <person name="Fujita J."/>
            <person name="Nakamura S."/>
        </authorList>
    </citation>
    <scope>NUCLEOTIDE SEQUENCE [LARGE SCALE GENOMIC DNA]</scope>
    <source>
        <strain evidence="9 10">JCM 18538</strain>
    </source>
</reference>
<dbReference type="InterPro" id="IPR011009">
    <property type="entry name" value="Kinase-like_dom_sf"/>
</dbReference>
<accession>A0A7I7S516</accession>
<dbReference type="GO" id="GO:0005524">
    <property type="term" value="F:ATP binding"/>
    <property type="evidence" value="ECO:0007669"/>
    <property type="project" value="UniProtKB-UniRule"/>
</dbReference>
<evidence type="ECO:0000256" key="3">
    <source>
        <dbReference type="ARBA" id="ARBA00022679"/>
    </source>
</evidence>
<dbReference type="PROSITE" id="PS00108">
    <property type="entry name" value="PROTEIN_KINASE_ST"/>
    <property type="match status" value="1"/>
</dbReference>
<dbReference type="PANTHER" id="PTHR43289:SF6">
    <property type="entry name" value="SERINE_THREONINE-PROTEIN KINASE NEKL-3"/>
    <property type="match status" value="1"/>
</dbReference>
<protein>
    <recommendedName>
        <fullName evidence="1">non-specific serine/threonine protein kinase</fullName>
        <ecNumber evidence="1">2.7.11.1</ecNumber>
    </recommendedName>
</protein>
<sequence length="266" mass="28768">MPEPVTRFDDFAIEGLVGRGGSATVYRAQRISRPGPALALKVLDERHRAPSDLERLHREFEFARRAAHPHVVVVDECGDGWLAMELVDGGTVSTLGTLPAFLTALADVAEALDHAHRLGIVHCDVKPSNILVHSDFSVRGAVLVDFGVARSLTERAPRPATRIDASLPYTAPEILHGRTASAASDEYALACTAVELLIGTPPFVASTAMGLIDAHLSQPVPRYSRRLAWVSHAFDSILAKAMAKDPDHRYATCSEFVRLVARALTP</sequence>
<evidence type="ECO:0000256" key="6">
    <source>
        <dbReference type="ARBA" id="ARBA00022840"/>
    </source>
</evidence>
<evidence type="ECO:0000256" key="5">
    <source>
        <dbReference type="ARBA" id="ARBA00022777"/>
    </source>
</evidence>
<dbReference type="RefSeq" id="WP_163922992.1">
    <property type="nucleotide sequence ID" value="NZ_AP022593.1"/>
</dbReference>
<dbReference type="EC" id="2.7.11.1" evidence="1"/>
<dbReference type="InterPro" id="IPR000719">
    <property type="entry name" value="Prot_kinase_dom"/>
</dbReference>
<dbReference type="SMART" id="SM00220">
    <property type="entry name" value="S_TKc"/>
    <property type="match status" value="1"/>
</dbReference>
<feature type="binding site" evidence="7">
    <location>
        <position position="41"/>
    </location>
    <ligand>
        <name>ATP</name>
        <dbReference type="ChEBI" id="CHEBI:30616"/>
    </ligand>
</feature>
<keyword evidence="2" id="KW-0723">Serine/threonine-protein kinase</keyword>